<dbReference type="Proteomes" id="UP001457282">
    <property type="component" value="Unassembled WGS sequence"/>
</dbReference>
<evidence type="ECO:0000256" key="1">
    <source>
        <dbReference type="ARBA" id="ARBA00004370"/>
    </source>
</evidence>
<proteinExistence type="predicted"/>
<feature type="transmembrane region" description="Helical" evidence="3">
    <location>
        <begin position="20"/>
        <end position="39"/>
    </location>
</feature>
<dbReference type="GO" id="GO:0098542">
    <property type="term" value="P:defense response to other organism"/>
    <property type="evidence" value="ECO:0007669"/>
    <property type="project" value="InterPro"/>
</dbReference>
<evidence type="ECO:0008006" key="6">
    <source>
        <dbReference type="Google" id="ProtNLM"/>
    </source>
</evidence>
<reference evidence="4 5" key="1">
    <citation type="journal article" date="2023" name="G3 (Bethesda)">
        <title>A chromosome-length genome assembly and annotation of blackberry (Rubus argutus, cv. 'Hillquist').</title>
        <authorList>
            <person name="Bruna T."/>
            <person name="Aryal R."/>
            <person name="Dudchenko O."/>
            <person name="Sargent D.J."/>
            <person name="Mead D."/>
            <person name="Buti M."/>
            <person name="Cavallini A."/>
            <person name="Hytonen T."/>
            <person name="Andres J."/>
            <person name="Pham M."/>
            <person name="Weisz D."/>
            <person name="Mascagni F."/>
            <person name="Usai G."/>
            <person name="Natali L."/>
            <person name="Bassil N."/>
            <person name="Fernandez G.E."/>
            <person name="Lomsadze A."/>
            <person name="Armour M."/>
            <person name="Olukolu B."/>
            <person name="Poorten T."/>
            <person name="Britton C."/>
            <person name="Davik J."/>
            <person name="Ashrafi H."/>
            <person name="Aiden E.L."/>
            <person name="Borodovsky M."/>
            <person name="Worthington M."/>
        </authorList>
    </citation>
    <scope>NUCLEOTIDE SEQUENCE [LARGE SCALE GENOMIC DNA]</scope>
    <source>
        <strain evidence="4">PI 553951</strain>
    </source>
</reference>
<gene>
    <name evidence="4" type="ORF">M0R45_035474</name>
</gene>
<dbReference type="InterPro" id="IPR044839">
    <property type="entry name" value="NDR1-like"/>
</dbReference>
<evidence type="ECO:0000313" key="5">
    <source>
        <dbReference type="Proteomes" id="UP001457282"/>
    </source>
</evidence>
<sequence>MSIHQYQLLSSTEDTRLTSPAMVTLGVGVTTLVLLGCLFHDYLLNYPQDTQFQIESAAVSGLNVSSDLSYLSGTWDITLLVTNPNHKGTVTCNSLQASLYKTYQPWLATNDAPPFFVDRANNTRVNLKFGLVSRYIGHEVADEISQGIATRGTVSFGLMMEVRFTYRTKIWDKWDGQDSGLLELQCHPIQFRFSPNNNTFTANSTICREG</sequence>
<keyword evidence="3" id="KW-0812">Transmembrane</keyword>
<dbReference type="GO" id="GO:0005886">
    <property type="term" value="C:plasma membrane"/>
    <property type="evidence" value="ECO:0007669"/>
    <property type="project" value="TreeGrafter"/>
</dbReference>
<keyword evidence="5" id="KW-1185">Reference proteome</keyword>
<keyword evidence="3" id="KW-1133">Transmembrane helix</keyword>
<dbReference type="EMBL" id="JBEDUW010000007">
    <property type="protein sequence ID" value="KAK9911578.1"/>
    <property type="molecule type" value="Genomic_DNA"/>
</dbReference>
<dbReference type="PANTHER" id="PTHR31234">
    <property type="entry name" value="LATE EMBRYOGENESIS ABUNDANT (LEA) HYDROXYPROLINE-RICH GLYCOPROTEIN FAMILY"/>
    <property type="match status" value="1"/>
</dbReference>
<dbReference type="AlphaFoldDB" id="A0AAW1VT91"/>
<comment type="subcellular location">
    <subcellularLocation>
        <location evidence="1">Membrane</location>
    </subcellularLocation>
</comment>
<evidence type="ECO:0000256" key="2">
    <source>
        <dbReference type="ARBA" id="ARBA00023136"/>
    </source>
</evidence>
<accession>A0AAW1VT91</accession>
<name>A0AAW1VT91_RUBAR</name>
<dbReference type="PANTHER" id="PTHR31234:SF55">
    <property type="entry name" value="LATE EMBRYOGENESIS ABUNDANT (LEA) HYDROXYPROLINE-RICH GLYCOPROTEIN FAMILY"/>
    <property type="match status" value="1"/>
</dbReference>
<comment type="caution">
    <text evidence="4">The sequence shown here is derived from an EMBL/GenBank/DDBJ whole genome shotgun (WGS) entry which is preliminary data.</text>
</comment>
<protein>
    <recommendedName>
        <fullName evidence="6">Late embryogenesis abundant protein LEA-2 subgroup domain-containing protein</fullName>
    </recommendedName>
</protein>
<keyword evidence="2 3" id="KW-0472">Membrane</keyword>
<evidence type="ECO:0000313" key="4">
    <source>
        <dbReference type="EMBL" id="KAK9911578.1"/>
    </source>
</evidence>
<evidence type="ECO:0000256" key="3">
    <source>
        <dbReference type="SAM" id="Phobius"/>
    </source>
</evidence>
<organism evidence="4 5">
    <name type="scientific">Rubus argutus</name>
    <name type="common">Southern blackberry</name>
    <dbReference type="NCBI Taxonomy" id="59490"/>
    <lineage>
        <taxon>Eukaryota</taxon>
        <taxon>Viridiplantae</taxon>
        <taxon>Streptophyta</taxon>
        <taxon>Embryophyta</taxon>
        <taxon>Tracheophyta</taxon>
        <taxon>Spermatophyta</taxon>
        <taxon>Magnoliopsida</taxon>
        <taxon>eudicotyledons</taxon>
        <taxon>Gunneridae</taxon>
        <taxon>Pentapetalae</taxon>
        <taxon>rosids</taxon>
        <taxon>fabids</taxon>
        <taxon>Rosales</taxon>
        <taxon>Rosaceae</taxon>
        <taxon>Rosoideae</taxon>
        <taxon>Rosoideae incertae sedis</taxon>
        <taxon>Rubus</taxon>
    </lineage>
</organism>